<dbReference type="GO" id="GO:0005829">
    <property type="term" value="C:cytosol"/>
    <property type="evidence" value="ECO:0007669"/>
    <property type="project" value="TreeGrafter"/>
</dbReference>
<dbReference type="SUPFAM" id="SSF111283">
    <property type="entry name" value="Putative modulator of DNA gyrase, PmbA/TldD"/>
    <property type="match status" value="1"/>
</dbReference>
<dbReference type="OrthoDB" id="9803213at2"/>
<dbReference type="InterPro" id="IPR051463">
    <property type="entry name" value="Peptidase_U62_metallo"/>
</dbReference>
<reference evidence="8 9" key="1">
    <citation type="submission" date="2016-09" db="EMBL/GenBank/DDBJ databases">
        <title>Desulfuribacillus arsenicus sp. nov., an obligately anaerobic, dissimilatory arsenic- and antimonate-reducing bacterium isolated from anoxic sediments.</title>
        <authorList>
            <person name="Abin C.A."/>
            <person name="Hollibaugh J.T."/>
        </authorList>
    </citation>
    <scope>NUCLEOTIDE SEQUENCE [LARGE SCALE GENOMIC DNA]</scope>
    <source>
        <strain evidence="8 9">MLFW-2</strain>
    </source>
</reference>
<dbReference type="PIRSF" id="PIRSF004919">
    <property type="entry name" value="TldD"/>
    <property type="match status" value="1"/>
</dbReference>
<comment type="similarity">
    <text evidence="1">Belongs to the peptidase U62 family.</text>
</comment>
<dbReference type="GO" id="GO:0008237">
    <property type="term" value="F:metallopeptidase activity"/>
    <property type="evidence" value="ECO:0007669"/>
    <property type="project" value="UniProtKB-KW"/>
</dbReference>
<comment type="caution">
    <text evidence="8">The sequence shown here is derived from an EMBL/GenBank/DDBJ whole genome shotgun (WGS) entry which is preliminary data.</text>
</comment>
<evidence type="ECO:0000256" key="3">
    <source>
        <dbReference type="ARBA" id="ARBA00022801"/>
    </source>
</evidence>
<proteinExistence type="inferred from homology"/>
<keyword evidence="2" id="KW-0645">Protease</keyword>
<evidence type="ECO:0000259" key="6">
    <source>
        <dbReference type="Pfam" id="PF19289"/>
    </source>
</evidence>
<feature type="domain" description="Metalloprotease TldD/E N-terminal" evidence="5">
    <location>
        <begin position="22"/>
        <end position="86"/>
    </location>
</feature>
<dbReference type="InterPro" id="IPR045569">
    <property type="entry name" value="Metalloprtase-TldD/E_C"/>
</dbReference>
<gene>
    <name evidence="8" type="ORF">BHU72_03780</name>
</gene>
<keyword evidence="9" id="KW-1185">Reference proteome</keyword>
<evidence type="ECO:0000313" key="8">
    <source>
        <dbReference type="EMBL" id="OEH85903.1"/>
    </source>
</evidence>
<dbReference type="Gene3D" id="3.30.2290.10">
    <property type="entry name" value="PmbA/TldD superfamily"/>
    <property type="match status" value="1"/>
</dbReference>
<dbReference type="RefSeq" id="WP_069701986.1">
    <property type="nucleotide sequence ID" value="NZ_MJAT01000012.1"/>
</dbReference>
<dbReference type="GO" id="GO:0006508">
    <property type="term" value="P:proteolysis"/>
    <property type="evidence" value="ECO:0007669"/>
    <property type="project" value="UniProtKB-KW"/>
</dbReference>
<dbReference type="InterPro" id="IPR002510">
    <property type="entry name" value="Metalloprtase-TldD/E_N"/>
</dbReference>
<evidence type="ECO:0000313" key="9">
    <source>
        <dbReference type="Proteomes" id="UP000095255"/>
    </source>
</evidence>
<evidence type="ECO:0000259" key="7">
    <source>
        <dbReference type="Pfam" id="PF19290"/>
    </source>
</evidence>
<feature type="domain" description="Metalloprotease TldD/E central" evidence="7">
    <location>
        <begin position="110"/>
        <end position="218"/>
    </location>
</feature>
<accession>A0A1E5L7G2</accession>
<keyword evidence="3" id="KW-0378">Hydrolase</keyword>
<evidence type="ECO:0000256" key="1">
    <source>
        <dbReference type="ARBA" id="ARBA00005836"/>
    </source>
</evidence>
<evidence type="ECO:0000256" key="4">
    <source>
        <dbReference type="ARBA" id="ARBA00023049"/>
    </source>
</evidence>
<dbReference type="Proteomes" id="UP000095255">
    <property type="component" value="Unassembled WGS sequence"/>
</dbReference>
<dbReference type="Pfam" id="PF19289">
    <property type="entry name" value="PmbA_TldD_3rd"/>
    <property type="match status" value="1"/>
</dbReference>
<dbReference type="InterPro" id="IPR035068">
    <property type="entry name" value="TldD/PmbA_N"/>
</dbReference>
<organism evidence="8 9">
    <name type="scientific">Desulfuribacillus stibiiarsenatis</name>
    <dbReference type="NCBI Taxonomy" id="1390249"/>
    <lineage>
        <taxon>Bacteria</taxon>
        <taxon>Bacillati</taxon>
        <taxon>Bacillota</taxon>
        <taxon>Desulfuribacillia</taxon>
        <taxon>Desulfuribacillales</taxon>
        <taxon>Desulfuribacillaceae</taxon>
        <taxon>Desulfuribacillus</taxon>
    </lineage>
</organism>
<dbReference type="EMBL" id="MJAT01000012">
    <property type="protein sequence ID" value="OEH85903.1"/>
    <property type="molecule type" value="Genomic_DNA"/>
</dbReference>
<keyword evidence="4" id="KW-0482">Metalloprotease</keyword>
<dbReference type="Pfam" id="PF19290">
    <property type="entry name" value="PmbA_TldD_2nd"/>
    <property type="match status" value="1"/>
</dbReference>
<dbReference type="InterPro" id="IPR045570">
    <property type="entry name" value="Metalloprtase-TldD/E_cen_dom"/>
</dbReference>
<evidence type="ECO:0000259" key="5">
    <source>
        <dbReference type="Pfam" id="PF01523"/>
    </source>
</evidence>
<dbReference type="PANTHER" id="PTHR30624:SF4">
    <property type="entry name" value="METALLOPROTEASE TLDD"/>
    <property type="match status" value="1"/>
</dbReference>
<dbReference type="AlphaFoldDB" id="A0A1E5L7G2"/>
<sequence length="464" mass="50325">MIEADLLKKVVQEALKNGGEFAEAYFEHKIRQAITCEDGKIERIISGFDLGVGIRVIDKDTISYAFSDDISEEALLEAARVAGSAAKNKINHAINLNKYHFDKIHNIKIRPETIEKRDKVNWVLQADQAARKYSPYISQVMVGYTDSIQNIKIVNSNGLFAEDERIHTRLSVQSVAMKDGIMQTGYYGPGQMIGSELFDTVSPESVGIEAARIAVTMLDASPAPSGSLPVVISNGFGGVLFHEACGHPLEADAIQKGTSVYKDLVGKQVASPLITAIDSSLIVNGWGSYHIDDEGHPAQSNVLIKDGILQDYMYDYKRALVEGRKSTGNGRRMSYQHIPIPRMTNTYIDRGNSNPQDIISTTKEGFFAKRLSGGQVNPATGDFTFVVSEGYMIRNGQIAEPVRGATLIGNGPEVLKKIDMVGNDLELAPGMCGKSGQNVPAGVGQPTLRISECTIGGTEIKGGK</sequence>
<dbReference type="PANTHER" id="PTHR30624">
    <property type="entry name" value="UNCHARACTERIZED PROTEIN TLDD AND PMBA"/>
    <property type="match status" value="1"/>
</dbReference>
<feature type="domain" description="Metalloprotease TldD/E C-terminal" evidence="6">
    <location>
        <begin position="225"/>
        <end position="457"/>
    </location>
</feature>
<name>A0A1E5L7G2_9FIRM</name>
<dbReference type="STRING" id="1390249.BHU72_03780"/>
<dbReference type="Pfam" id="PF01523">
    <property type="entry name" value="PmbA_TldD_1st"/>
    <property type="match status" value="1"/>
</dbReference>
<evidence type="ECO:0000256" key="2">
    <source>
        <dbReference type="ARBA" id="ARBA00022670"/>
    </source>
</evidence>
<dbReference type="InterPro" id="IPR025502">
    <property type="entry name" value="TldD"/>
</dbReference>
<dbReference type="InterPro" id="IPR036059">
    <property type="entry name" value="TldD/PmbA_sf"/>
</dbReference>
<protein>
    <submittedName>
        <fullName evidence="8">Peptidase C69</fullName>
    </submittedName>
</protein>